<name>A0A397U3I2_9GLOM</name>
<dbReference type="Proteomes" id="UP000266673">
    <property type="component" value="Unassembled WGS sequence"/>
</dbReference>
<gene>
    <name evidence="1" type="ORF">C2G38_2225420</name>
</gene>
<reference evidence="1 2" key="1">
    <citation type="submission" date="2018-06" db="EMBL/GenBank/DDBJ databases">
        <title>Comparative genomics reveals the genomic features of Rhizophagus irregularis, R. cerebriforme, R. diaphanum and Gigaspora rosea, and their symbiotic lifestyle signature.</title>
        <authorList>
            <person name="Morin E."/>
            <person name="San Clemente H."/>
            <person name="Chen E.C.H."/>
            <person name="De La Providencia I."/>
            <person name="Hainaut M."/>
            <person name="Kuo A."/>
            <person name="Kohler A."/>
            <person name="Murat C."/>
            <person name="Tang N."/>
            <person name="Roy S."/>
            <person name="Loubradou J."/>
            <person name="Henrissat B."/>
            <person name="Grigoriev I.V."/>
            <person name="Corradi N."/>
            <person name="Roux C."/>
            <person name="Martin F.M."/>
        </authorList>
    </citation>
    <scope>NUCLEOTIDE SEQUENCE [LARGE SCALE GENOMIC DNA]</scope>
    <source>
        <strain evidence="1 2">DAOM 194757</strain>
    </source>
</reference>
<protein>
    <submittedName>
        <fullName evidence="1">Uncharacterized protein</fullName>
    </submittedName>
</protein>
<proteinExistence type="predicted"/>
<dbReference type="AlphaFoldDB" id="A0A397U3I2"/>
<dbReference type="EMBL" id="QKWP01002445">
    <property type="protein sequence ID" value="RIB03329.1"/>
    <property type="molecule type" value="Genomic_DNA"/>
</dbReference>
<keyword evidence="2" id="KW-1185">Reference proteome</keyword>
<accession>A0A397U3I2</accession>
<sequence length="197" mass="23246">MEKRKDSSNLEYITMGLKEANIMSCKHSEVEDIMKSTFEDAEALRIIESSDHSISNGIHSIRIKYGNYAETTNTIDSLIINFRESVTIQADLKYQRFYYHEEKNNNTNFIEKLKTITNFTDEQEFKKIYTNFKPSADDIKLKEDMMMMTLKDLILPSNDKLLQNEFPPYTEVQIQSAQNTNLFWMINNSDWEANYTW</sequence>
<evidence type="ECO:0000313" key="2">
    <source>
        <dbReference type="Proteomes" id="UP000266673"/>
    </source>
</evidence>
<comment type="caution">
    <text evidence="1">The sequence shown here is derived from an EMBL/GenBank/DDBJ whole genome shotgun (WGS) entry which is preliminary data.</text>
</comment>
<organism evidence="1 2">
    <name type="scientific">Gigaspora rosea</name>
    <dbReference type="NCBI Taxonomy" id="44941"/>
    <lineage>
        <taxon>Eukaryota</taxon>
        <taxon>Fungi</taxon>
        <taxon>Fungi incertae sedis</taxon>
        <taxon>Mucoromycota</taxon>
        <taxon>Glomeromycotina</taxon>
        <taxon>Glomeromycetes</taxon>
        <taxon>Diversisporales</taxon>
        <taxon>Gigasporaceae</taxon>
        <taxon>Gigaspora</taxon>
    </lineage>
</organism>
<evidence type="ECO:0000313" key="1">
    <source>
        <dbReference type="EMBL" id="RIB03329.1"/>
    </source>
</evidence>